<gene>
    <name evidence="2" type="ORF">PACLA_8A040835</name>
</gene>
<dbReference type="PANTHER" id="PTHR19384:SF84">
    <property type="entry name" value="METHIONINE SYNTHASE REDUCTASE"/>
    <property type="match status" value="1"/>
</dbReference>
<proteinExistence type="predicted"/>
<name>A0A6S7JRT4_PARCT</name>
<evidence type="ECO:0000256" key="1">
    <source>
        <dbReference type="ARBA" id="ARBA00022630"/>
    </source>
</evidence>
<dbReference type="GO" id="GO:0010181">
    <property type="term" value="F:FMN binding"/>
    <property type="evidence" value="ECO:0007669"/>
    <property type="project" value="InterPro"/>
</dbReference>
<dbReference type="GO" id="GO:0030586">
    <property type="term" value="F:[methionine synthase] reductase (NADPH) activity"/>
    <property type="evidence" value="ECO:0007669"/>
    <property type="project" value="TreeGrafter"/>
</dbReference>
<dbReference type="Proteomes" id="UP001152795">
    <property type="component" value="Unassembled WGS sequence"/>
</dbReference>
<dbReference type="GO" id="GO:0009086">
    <property type="term" value="P:methionine biosynthetic process"/>
    <property type="evidence" value="ECO:0007669"/>
    <property type="project" value="TreeGrafter"/>
</dbReference>
<dbReference type="OrthoDB" id="1856718at2759"/>
<dbReference type="SUPFAM" id="SSF52218">
    <property type="entry name" value="Flavoproteins"/>
    <property type="match status" value="1"/>
</dbReference>
<dbReference type="GO" id="GO:0050667">
    <property type="term" value="P:homocysteine metabolic process"/>
    <property type="evidence" value="ECO:0007669"/>
    <property type="project" value="TreeGrafter"/>
</dbReference>
<comment type="caution">
    <text evidence="2">The sequence shown here is derived from an EMBL/GenBank/DDBJ whole genome shotgun (WGS) entry which is preliminary data.</text>
</comment>
<dbReference type="PRINTS" id="PR00369">
    <property type="entry name" value="FLAVODOXIN"/>
</dbReference>
<protein>
    <submittedName>
        <fullName evidence="2">Methionine synthase reductase-like</fullName>
    </submittedName>
</protein>
<dbReference type="Pfam" id="PF00258">
    <property type="entry name" value="Flavodoxin_1"/>
    <property type="match status" value="1"/>
</dbReference>
<dbReference type="InterPro" id="IPR029039">
    <property type="entry name" value="Flavoprotein-like_sf"/>
</dbReference>
<feature type="non-terminal residue" evidence="2">
    <location>
        <position position="1"/>
    </location>
</feature>
<evidence type="ECO:0000313" key="2">
    <source>
        <dbReference type="EMBL" id="CAB4033701.1"/>
    </source>
</evidence>
<dbReference type="PANTHER" id="PTHR19384">
    <property type="entry name" value="NITRIC OXIDE SYNTHASE-RELATED"/>
    <property type="match status" value="1"/>
</dbReference>
<keyword evidence="1" id="KW-0285">Flavoprotein</keyword>
<dbReference type="InterPro" id="IPR008254">
    <property type="entry name" value="Flavodoxin/NO_synth"/>
</dbReference>
<dbReference type="InterPro" id="IPR001094">
    <property type="entry name" value="Flavdoxin-like"/>
</dbReference>
<dbReference type="AlphaFoldDB" id="A0A6S7JRT4"/>
<reference evidence="2" key="1">
    <citation type="submission" date="2020-04" db="EMBL/GenBank/DDBJ databases">
        <authorList>
            <person name="Alioto T."/>
            <person name="Alioto T."/>
            <person name="Gomez Garrido J."/>
        </authorList>
    </citation>
    <scope>NUCLEOTIDE SEQUENCE</scope>
    <source>
        <strain evidence="2">A484AB</strain>
    </source>
</reference>
<dbReference type="PROSITE" id="PS50902">
    <property type="entry name" value="FLAVODOXIN_LIKE"/>
    <property type="match status" value="1"/>
</dbReference>
<dbReference type="GO" id="GO:0050660">
    <property type="term" value="F:flavin adenine dinucleotide binding"/>
    <property type="evidence" value="ECO:0007669"/>
    <property type="project" value="TreeGrafter"/>
</dbReference>
<sequence>MSFYVRSPFYSGWITKIISAKMSENTFTILYGSQTGQAKAIAEEIYEQAEGYDLKAKLLCFSTTDKKFSIEKEKCVVFVVSTTGDGDPPDTVTKFWRRLRKKTLGSTYLKGLHYALL</sequence>
<evidence type="ECO:0000313" key="3">
    <source>
        <dbReference type="Proteomes" id="UP001152795"/>
    </source>
</evidence>
<organism evidence="2 3">
    <name type="scientific">Paramuricea clavata</name>
    <name type="common">Red gorgonian</name>
    <name type="synonym">Violescent sea-whip</name>
    <dbReference type="NCBI Taxonomy" id="317549"/>
    <lineage>
        <taxon>Eukaryota</taxon>
        <taxon>Metazoa</taxon>
        <taxon>Cnidaria</taxon>
        <taxon>Anthozoa</taxon>
        <taxon>Octocorallia</taxon>
        <taxon>Malacalcyonacea</taxon>
        <taxon>Plexauridae</taxon>
        <taxon>Paramuricea</taxon>
    </lineage>
</organism>
<dbReference type="Gene3D" id="3.40.50.360">
    <property type="match status" value="1"/>
</dbReference>
<dbReference type="GO" id="GO:0005829">
    <property type="term" value="C:cytosol"/>
    <property type="evidence" value="ECO:0007669"/>
    <property type="project" value="TreeGrafter"/>
</dbReference>
<keyword evidence="3" id="KW-1185">Reference proteome</keyword>
<dbReference type="EMBL" id="CACRXK020019478">
    <property type="protein sequence ID" value="CAB4033701.1"/>
    <property type="molecule type" value="Genomic_DNA"/>
</dbReference>
<accession>A0A6S7JRT4</accession>